<reference evidence="2 3" key="1">
    <citation type="journal article" date="2016" name="Nat. Commun.">
        <title>Thousands of microbial genomes shed light on interconnected biogeochemical processes in an aquifer system.</title>
        <authorList>
            <person name="Anantharaman K."/>
            <person name="Brown C.T."/>
            <person name="Hug L.A."/>
            <person name="Sharon I."/>
            <person name="Castelle C.J."/>
            <person name="Probst A.J."/>
            <person name="Thomas B.C."/>
            <person name="Singh A."/>
            <person name="Wilkins M.J."/>
            <person name="Karaoz U."/>
            <person name="Brodie E.L."/>
            <person name="Williams K.H."/>
            <person name="Hubbard S.S."/>
            <person name="Banfield J.F."/>
        </authorList>
    </citation>
    <scope>NUCLEOTIDE SEQUENCE [LARGE SCALE GENOMIC DNA]</scope>
</reference>
<protein>
    <recommendedName>
        <fullName evidence="1">HEPN domain-containing protein</fullName>
    </recommendedName>
</protein>
<accession>A0A1F5S2K4</accession>
<dbReference type="SMART" id="SM00748">
    <property type="entry name" value="HEPN"/>
    <property type="match status" value="1"/>
</dbReference>
<dbReference type="Gene3D" id="1.20.120.330">
    <property type="entry name" value="Nucleotidyltransferases domain 2"/>
    <property type="match status" value="1"/>
</dbReference>
<dbReference type="SUPFAM" id="SSF81593">
    <property type="entry name" value="Nucleotidyltransferase substrate binding subunit/domain"/>
    <property type="match status" value="1"/>
</dbReference>
<evidence type="ECO:0000313" key="3">
    <source>
        <dbReference type="Proteomes" id="UP000177407"/>
    </source>
</evidence>
<evidence type="ECO:0000259" key="1">
    <source>
        <dbReference type="SMART" id="SM00748"/>
    </source>
</evidence>
<evidence type="ECO:0000313" key="2">
    <source>
        <dbReference type="EMBL" id="OGF20876.1"/>
    </source>
</evidence>
<organism evidence="2 3">
    <name type="scientific">Candidatus Falkowbacteria bacterium RIFOXYA2_FULL_38_12</name>
    <dbReference type="NCBI Taxonomy" id="1797993"/>
    <lineage>
        <taxon>Bacteria</taxon>
        <taxon>Candidatus Falkowiibacteriota</taxon>
    </lineage>
</organism>
<dbReference type="InterPro" id="IPR007842">
    <property type="entry name" value="HEPN_dom"/>
</dbReference>
<sequence>MKDIIKRWIEFAGADFDVARRLFNSPRPNSWTYALIIWHCHQTVEKMLKMVALKNGKELLKIHDLLHLAKQAEVNNFPEEHGDFLYDLNKYYFSPHYPDINYSKPYPKSDRTIAVKYLNKTEKIFKWLKAYNSPKK</sequence>
<name>A0A1F5S2K4_9BACT</name>
<dbReference type="Pfam" id="PF05168">
    <property type="entry name" value="HEPN"/>
    <property type="match status" value="1"/>
</dbReference>
<gene>
    <name evidence="2" type="ORF">A2257_00110</name>
</gene>
<dbReference type="AlphaFoldDB" id="A0A1F5S2K4"/>
<dbReference type="EMBL" id="MFGA01000019">
    <property type="protein sequence ID" value="OGF20876.1"/>
    <property type="molecule type" value="Genomic_DNA"/>
</dbReference>
<comment type="caution">
    <text evidence="2">The sequence shown here is derived from an EMBL/GenBank/DDBJ whole genome shotgun (WGS) entry which is preliminary data.</text>
</comment>
<proteinExistence type="predicted"/>
<dbReference type="Proteomes" id="UP000177407">
    <property type="component" value="Unassembled WGS sequence"/>
</dbReference>
<feature type="domain" description="HEPN" evidence="1">
    <location>
        <begin position="9"/>
        <end position="124"/>
    </location>
</feature>